<keyword evidence="3" id="KW-1185">Reference proteome</keyword>
<dbReference type="RefSeq" id="WP_316737946.1">
    <property type="nucleotide sequence ID" value="NZ_JARAKF010000001.1"/>
</dbReference>
<protein>
    <submittedName>
        <fullName evidence="2">Uncharacterized protein</fullName>
    </submittedName>
</protein>
<name>A0ABU3UAM9_9ACTN</name>
<evidence type="ECO:0000256" key="1">
    <source>
        <dbReference type="SAM" id="MobiDB-lite"/>
    </source>
</evidence>
<comment type="caution">
    <text evidence="2">The sequence shown here is derived from an EMBL/GenBank/DDBJ whole genome shotgun (WGS) entry which is preliminary data.</text>
</comment>
<evidence type="ECO:0000313" key="3">
    <source>
        <dbReference type="Proteomes" id="UP001257627"/>
    </source>
</evidence>
<organism evidence="2 3">
    <name type="scientific">Streptomyces mirabilis</name>
    <dbReference type="NCBI Taxonomy" id="68239"/>
    <lineage>
        <taxon>Bacteria</taxon>
        <taxon>Bacillati</taxon>
        <taxon>Actinomycetota</taxon>
        <taxon>Actinomycetes</taxon>
        <taxon>Kitasatosporales</taxon>
        <taxon>Streptomycetaceae</taxon>
        <taxon>Streptomyces</taxon>
    </lineage>
</organism>
<dbReference type="EMBL" id="JARAKF010000001">
    <property type="protein sequence ID" value="MDU8990960.1"/>
    <property type="molecule type" value="Genomic_DNA"/>
</dbReference>
<reference evidence="2 3" key="1">
    <citation type="submission" date="2023-02" db="EMBL/GenBank/DDBJ databases">
        <authorList>
            <person name="Maleckis M."/>
        </authorList>
    </citation>
    <scope>NUCLEOTIDE SEQUENCE [LARGE SCALE GENOMIC DNA]</scope>
    <source>
        <strain evidence="2 3">P8-A2</strain>
    </source>
</reference>
<evidence type="ECO:0000313" key="2">
    <source>
        <dbReference type="EMBL" id="MDU8990960.1"/>
    </source>
</evidence>
<feature type="region of interest" description="Disordered" evidence="1">
    <location>
        <begin position="155"/>
        <end position="174"/>
    </location>
</feature>
<sequence>MSALLTLLAAPAGAVATTLIGVFAGSAVSRRTQDRHWGREQLASACACVLRESSGLLVSLSEAELARPSSLPQGVVHRTTIDWRPWNEALNMVNLVADKDIAEAAHVLDEQIWRLHTKVKRGLTPEENWFILRSRVELAQNSFIVTARRRLSPAGGSLQRFSGRPAPDDPIWTS</sequence>
<gene>
    <name evidence="2" type="ORF">PU648_00595</name>
</gene>
<proteinExistence type="predicted"/>
<dbReference type="Proteomes" id="UP001257627">
    <property type="component" value="Unassembled WGS sequence"/>
</dbReference>
<accession>A0ABU3UAM9</accession>